<protein>
    <submittedName>
        <fullName evidence="2">18921_t:CDS:1</fullName>
    </submittedName>
</protein>
<evidence type="ECO:0000313" key="2">
    <source>
        <dbReference type="EMBL" id="CAG8578435.1"/>
    </source>
</evidence>
<dbReference type="OrthoDB" id="10436534at2759"/>
<name>A0A9N9G5B5_9GLOM</name>
<evidence type="ECO:0000256" key="1">
    <source>
        <dbReference type="SAM" id="MobiDB-lite"/>
    </source>
</evidence>
<feature type="region of interest" description="Disordered" evidence="1">
    <location>
        <begin position="62"/>
        <end position="180"/>
    </location>
</feature>
<feature type="region of interest" description="Disordered" evidence="1">
    <location>
        <begin position="1"/>
        <end position="22"/>
    </location>
</feature>
<proteinExistence type="predicted"/>
<sequence length="202" mass="22643">MEDISSSETNDTDTELAPIEKPNEATYIDIPKTLKLDKPIYNSYLVTDQVQNLEVETPSSVTNIDNTNVTPTSASPSCIPFTTPQNPNINHQTQNRVSNNTNELSSKSRKPQNSGCTLRSHASSTLSAQSGEIKSAQAINMEDVTLPTRERSSKELDKKKSKEKKNNQCTHMNNGHPKNNNYEVWKFQKLFDSMHVDSFIII</sequence>
<feature type="compositionally biased region" description="Basic and acidic residues" evidence="1">
    <location>
        <begin position="148"/>
        <end position="166"/>
    </location>
</feature>
<keyword evidence="3" id="KW-1185">Reference proteome</keyword>
<feature type="compositionally biased region" description="Polar residues" evidence="1">
    <location>
        <begin position="62"/>
        <end position="132"/>
    </location>
</feature>
<gene>
    <name evidence="2" type="ORF">DERYTH_LOCUS6561</name>
</gene>
<dbReference type="Proteomes" id="UP000789405">
    <property type="component" value="Unassembled WGS sequence"/>
</dbReference>
<organism evidence="2 3">
    <name type="scientific">Dentiscutata erythropus</name>
    <dbReference type="NCBI Taxonomy" id="1348616"/>
    <lineage>
        <taxon>Eukaryota</taxon>
        <taxon>Fungi</taxon>
        <taxon>Fungi incertae sedis</taxon>
        <taxon>Mucoromycota</taxon>
        <taxon>Glomeromycotina</taxon>
        <taxon>Glomeromycetes</taxon>
        <taxon>Diversisporales</taxon>
        <taxon>Gigasporaceae</taxon>
        <taxon>Dentiscutata</taxon>
    </lineage>
</organism>
<reference evidence="2" key="1">
    <citation type="submission" date="2021-06" db="EMBL/GenBank/DDBJ databases">
        <authorList>
            <person name="Kallberg Y."/>
            <person name="Tangrot J."/>
            <person name="Rosling A."/>
        </authorList>
    </citation>
    <scope>NUCLEOTIDE SEQUENCE</scope>
    <source>
        <strain evidence="2">MA453B</strain>
    </source>
</reference>
<feature type="compositionally biased region" description="Acidic residues" evidence="1">
    <location>
        <begin position="1"/>
        <end position="14"/>
    </location>
</feature>
<accession>A0A9N9G5B5</accession>
<feature type="compositionally biased region" description="Polar residues" evidence="1">
    <location>
        <begin position="167"/>
        <end position="180"/>
    </location>
</feature>
<comment type="caution">
    <text evidence="2">The sequence shown here is derived from an EMBL/GenBank/DDBJ whole genome shotgun (WGS) entry which is preliminary data.</text>
</comment>
<dbReference type="AlphaFoldDB" id="A0A9N9G5B5"/>
<dbReference type="EMBL" id="CAJVPY010003007">
    <property type="protein sequence ID" value="CAG8578435.1"/>
    <property type="molecule type" value="Genomic_DNA"/>
</dbReference>
<evidence type="ECO:0000313" key="3">
    <source>
        <dbReference type="Proteomes" id="UP000789405"/>
    </source>
</evidence>